<evidence type="ECO:0000313" key="5">
    <source>
        <dbReference type="Proteomes" id="UP001311915"/>
    </source>
</evidence>
<feature type="compositionally biased region" description="Polar residues" evidence="2">
    <location>
        <begin position="1"/>
        <end position="15"/>
    </location>
</feature>
<feature type="coiled-coil region" evidence="1">
    <location>
        <begin position="131"/>
        <end position="162"/>
    </location>
</feature>
<gene>
    <name evidence="4" type="ORF">R3W88_008344</name>
</gene>
<keyword evidence="5" id="KW-1185">Reference proteome</keyword>
<evidence type="ECO:0000256" key="1">
    <source>
        <dbReference type="SAM" id="Coils"/>
    </source>
</evidence>
<dbReference type="AlphaFoldDB" id="A0AAV9M8F7"/>
<evidence type="ECO:0000313" key="4">
    <source>
        <dbReference type="EMBL" id="KAK4734083.1"/>
    </source>
</evidence>
<protein>
    <recommendedName>
        <fullName evidence="3">Retrotransposon gag domain-containing protein</fullName>
    </recommendedName>
</protein>
<feature type="compositionally biased region" description="Polar residues" evidence="2">
    <location>
        <begin position="44"/>
        <end position="55"/>
    </location>
</feature>
<evidence type="ECO:0000259" key="3">
    <source>
        <dbReference type="Pfam" id="PF03732"/>
    </source>
</evidence>
<proteinExistence type="predicted"/>
<name>A0AAV9M8F7_9SOLN</name>
<dbReference type="InterPro" id="IPR005162">
    <property type="entry name" value="Retrotrans_gag_dom"/>
</dbReference>
<feature type="domain" description="Retrotransposon gag" evidence="3">
    <location>
        <begin position="217"/>
        <end position="310"/>
    </location>
</feature>
<dbReference type="EMBL" id="JAWPEI010000002">
    <property type="protein sequence ID" value="KAK4734083.1"/>
    <property type="molecule type" value="Genomic_DNA"/>
</dbReference>
<organism evidence="4 5">
    <name type="scientific">Solanum pinnatisectum</name>
    <name type="common">tansyleaf nightshade</name>
    <dbReference type="NCBI Taxonomy" id="50273"/>
    <lineage>
        <taxon>Eukaryota</taxon>
        <taxon>Viridiplantae</taxon>
        <taxon>Streptophyta</taxon>
        <taxon>Embryophyta</taxon>
        <taxon>Tracheophyta</taxon>
        <taxon>Spermatophyta</taxon>
        <taxon>Magnoliopsida</taxon>
        <taxon>eudicotyledons</taxon>
        <taxon>Gunneridae</taxon>
        <taxon>Pentapetalae</taxon>
        <taxon>asterids</taxon>
        <taxon>lamiids</taxon>
        <taxon>Solanales</taxon>
        <taxon>Solanaceae</taxon>
        <taxon>Solanoideae</taxon>
        <taxon>Solaneae</taxon>
        <taxon>Solanum</taxon>
    </lineage>
</organism>
<evidence type="ECO:0000256" key="2">
    <source>
        <dbReference type="SAM" id="MobiDB-lite"/>
    </source>
</evidence>
<keyword evidence="1" id="KW-0175">Coiled coil</keyword>
<sequence>MTNEGDVNAASTTNIRLDGGKKNRKGKNNQKGNEEMLLDLTPSKALTSHPPSTTEASDDDRGEEPIDITPGEEWIARVETARQAVEILDRRLNKVDGKFKTLEDFTLEETKTIRKEFEGRQLAEFEMKEAITSLECRLMEALNTIETMNAEMKALKEGMEAEGSASPDRDREARVEAPKPPIFKGVRDAQEVENFLWHLENYFKCNRVRNDENKINIVVLYLSEMAMLWWRHKEAEIGKGTCTINMWEQFCEEFKKAFFPNNVVYQVKRKFRELKQMGSIRAYVKEFTTLTLQIPNLTDEDMMFHFMDGL</sequence>
<dbReference type="Proteomes" id="UP001311915">
    <property type="component" value="Unassembled WGS sequence"/>
</dbReference>
<accession>A0AAV9M8F7</accession>
<reference evidence="4 5" key="1">
    <citation type="submission" date="2023-10" db="EMBL/GenBank/DDBJ databases">
        <title>Genome-Wide Identification Analysis in wild type Solanum Pinnatisectum Reveals Some Genes Defensing Phytophthora Infestans.</title>
        <authorList>
            <person name="Sun C."/>
        </authorList>
    </citation>
    <scope>NUCLEOTIDE SEQUENCE [LARGE SCALE GENOMIC DNA]</scope>
    <source>
        <strain evidence="4">LQN</strain>
        <tissue evidence="4">Leaf</tissue>
    </source>
</reference>
<comment type="caution">
    <text evidence="4">The sequence shown here is derived from an EMBL/GenBank/DDBJ whole genome shotgun (WGS) entry which is preliminary data.</text>
</comment>
<feature type="region of interest" description="Disordered" evidence="2">
    <location>
        <begin position="1"/>
        <end position="67"/>
    </location>
</feature>
<feature type="compositionally biased region" description="Acidic residues" evidence="2">
    <location>
        <begin position="56"/>
        <end position="66"/>
    </location>
</feature>
<dbReference type="Pfam" id="PF03732">
    <property type="entry name" value="Retrotrans_gag"/>
    <property type="match status" value="1"/>
</dbReference>